<dbReference type="AlphaFoldDB" id="A0A0F3IF19"/>
<dbReference type="EMBL" id="LAJX01000243">
    <property type="protein sequence ID" value="KJV05351.1"/>
    <property type="molecule type" value="Genomic_DNA"/>
</dbReference>
<evidence type="ECO:0000313" key="3">
    <source>
        <dbReference type="Proteomes" id="UP000033684"/>
    </source>
</evidence>
<protein>
    <recommendedName>
        <fullName evidence="4">DUF2802 domain-containing protein</fullName>
    </recommendedName>
</protein>
<feature type="coiled-coil region" evidence="1">
    <location>
        <begin position="25"/>
        <end position="52"/>
    </location>
</feature>
<sequence>MMTHPIFIAVLVVLSLGLLALAFICVRLAQQQQRLKQDLVRLNNRLTGSQQDLAGLCSAALTVDERVAVTEEELKLLWSRLSELAAQPAAVNQLTEHPYQSVIQKVRSGASVSELMQSAGLSHDEAALLIRLHGQKSSP</sequence>
<organism evidence="2 3">
    <name type="scientific">Methylocucumis oryzae</name>
    <dbReference type="NCBI Taxonomy" id="1632867"/>
    <lineage>
        <taxon>Bacteria</taxon>
        <taxon>Pseudomonadati</taxon>
        <taxon>Pseudomonadota</taxon>
        <taxon>Gammaproteobacteria</taxon>
        <taxon>Methylococcales</taxon>
        <taxon>Methylococcaceae</taxon>
        <taxon>Methylocucumis</taxon>
    </lineage>
</organism>
<dbReference type="InterPro" id="IPR021244">
    <property type="entry name" value="DUF2802"/>
</dbReference>
<proteinExistence type="predicted"/>
<dbReference type="Proteomes" id="UP000033684">
    <property type="component" value="Unassembled WGS sequence"/>
</dbReference>
<accession>A0A0F3IF19</accession>
<dbReference type="OrthoDB" id="7068231at2"/>
<name>A0A0F3IF19_9GAMM</name>
<keyword evidence="3" id="KW-1185">Reference proteome</keyword>
<evidence type="ECO:0008006" key="4">
    <source>
        <dbReference type="Google" id="ProtNLM"/>
    </source>
</evidence>
<gene>
    <name evidence="2" type="ORF">VZ94_18795</name>
</gene>
<dbReference type="Pfam" id="PF10975">
    <property type="entry name" value="DUF2802"/>
    <property type="match status" value="1"/>
</dbReference>
<reference evidence="3" key="1">
    <citation type="submission" date="2015-03" db="EMBL/GenBank/DDBJ databases">
        <title>Draft genome sequence of a novel methanotroph (Sn10-6) isolated from flooded ricefield rhizosphere in India.</title>
        <authorList>
            <person name="Pandit P.S."/>
            <person name="Pore S.D."/>
            <person name="Arora P."/>
            <person name="Kapse N.G."/>
            <person name="Dhakephalkar P.K."/>
            <person name="Rahalkar M.C."/>
        </authorList>
    </citation>
    <scope>NUCLEOTIDE SEQUENCE [LARGE SCALE GENOMIC DNA]</scope>
    <source>
        <strain evidence="3">Sn10-6</strain>
    </source>
</reference>
<evidence type="ECO:0000256" key="1">
    <source>
        <dbReference type="SAM" id="Coils"/>
    </source>
</evidence>
<comment type="caution">
    <text evidence="2">The sequence shown here is derived from an EMBL/GenBank/DDBJ whole genome shotgun (WGS) entry which is preliminary data.</text>
</comment>
<dbReference type="RefSeq" id="WP_045780404.1">
    <property type="nucleotide sequence ID" value="NZ_LAJX01000243.1"/>
</dbReference>
<dbReference type="PATRIC" id="fig|1632867.3.peg.2913"/>
<reference evidence="2 3" key="2">
    <citation type="journal article" date="2016" name="Microb. Ecol.">
        <title>Genome Characteristics of a Novel Type I Methanotroph (Sn10-6) Isolated from a Flooded Indian Rice Field.</title>
        <authorList>
            <person name="Rahalkar M.C."/>
            <person name="Pandit P.S."/>
            <person name="Dhakephalkar P.K."/>
            <person name="Pore S."/>
            <person name="Arora P."/>
            <person name="Kapse N."/>
        </authorList>
    </citation>
    <scope>NUCLEOTIDE SEQUENCE [LARGE SCALE GENOMIC DNA]</scope>
    <source>
        <strain evidence="2 3">Sn10-6</strain>
    </source>
</reference>
<keyword evidence="1" id="KW-0175">Coiled coil</keyword>
<evidence type="ECO:0000313" key="2">
    <source>
        <dbReference type="EMBL" id="KJV05351.1"/>
    </source>
</evidence>